<comment type="cofactor">
    <cofactor evidence="1">
        <name>Fe(2+)</name>
        <dbReference type="ChEBI" id="CHEBI:29033"/>
    </cofactor>
</comment>
<evidence type="ECO:0000256" key="3">
    <source>
        <dbReference type="ARBA" id="ARBA00023002"/>
    </source>
</evidence>
<dbReference type="EC" id="1.13.11.93" evidence="6"/>
<gene>
    <name evidence="8" type="ORF">NEE01_00065</name>
</gene>
<dbReference type="RefSeq" id="WP_265267219.1">
    <property type="nucleotide sequence ID" value="NZ_JANFAV010000001.1"/>
</dbReference>
<dbReference type="InterPro" id="IPR009770">
    <property type="entry name" value="HGLS"/>
</dbReference>
<dbReference type="Gene3D" id="3.10.180.50">
    <property type="match status" value="1"/>
</dbReference>
<accession>A0AA41Z5B5</accession>
<dbReference type="GO" id="GO:0051213">
    <property type="term" value="F:dioxygenase activity"/>
    <property type="evidence" value="ECO:0007669"/>
    <property type="project" value="UniProtKB-KW"/>
</dbReference>
<keyword evidence="4" id="KW-0408">Iron</keyword>
<protein>
    <recommendedName>
        <fullName evidence="6">2-oxoadipate dioxygenase/decarboxylase</fullName>
        <ecNumber evidence="6">1.13.11.93</ecNumber>
    </recommendedName>
    <alternativeName>
        <fullName evidence="7">2-hydroxyglutarate synthase</fullName>
    </alternativeName>
</protein>
<evidence type="ECO:0000256" key="1">
    <source>
        <dbReference type="ARBA" id="ARBA00001954"/>
    </source>
</evidence>
<reference evidence="8" key="1">
    <citation type="submission" date="2022-06" db="EMBL/GenBank/DDBJ databases">
        <title>Sphingomonas sp. nov. isolated from rhizosphere soil of tomato.</title>
        <authorList>
            <person name="Dong H."/>
            <person name="Gao R."/>
        </authorList>
    </citation>
    <scope>NUCLEOTIDE SEQUENCE</scope>
    <source>
        <strain evidence="8">MMSM24</strain>
    </source>
</reference>
<name>A0AA41Z5B5_9SPHN</name>
<evidence type="ECO:0000256" key="4">
    <source>
        <dbReference type="ARBA" id="ARBA00023004"/>
    </source>
</evidence>
<comment type="caution">
    <text evidence="8">The sequence shown here is derived from an EMBL/GenBank/DDBJ whole genome shotgun (WGS) entry which is preliminary data.</text>
</comment>
<evidence type="ECO:0000256" key="5">
    <source>
        <dbReference type="ARBA" id="ARBA00035013"/>
    </source>
</evidence>
<keyword evidence="3" id="KW-0560">Oxidoreductase</keyword>
<dbReference type="EMBL" id="JANFAV010000001">
    <property type="protein sequence ID" value="MCW6533168.1"/>
    <property type="molecule type" value="Genomic_DNA"/>
</dbReference>
<organism evidence="8 9">
    <name type="scientific">Sphingomonas lycopersici</name>
    <dbReference type="NCBI Taxonomy" id="2951807"/>
    <lineage>
        <taxon>Bacteria</taxon>
        <taxon>Pseudomonadati</taxon>
        <taxon>Pseudomonadota</taxon>
        <taxon>Alphaproteobacteria</taxon>
        <taxon>Sphingomonadales</taxon>
        <taxon>Sphingomonadaceae</taxon>
        <taxon>Sphingomonas</taxon>
    </lineage>
</organism>
<evidence type="ECO:0000256" key="7">
    <source>
        <dbReference type="ARBA" id="ARBA00035045"/>
    </source>
</evidence>
<sequence length="341" mass="35795">MTSSNESVVLKLAAGVLGVDGVHAALAKLDLDPALDSHDTGSVTRKSFAAALNLVLFHGLLARVPSGAAYVGDVIAAGGRIMFDHGALRTIRFAEGPTGDLPAGEDAFARILKPLGYSVAGIYPLPRIGMTGRAYRHDDAPESIAQFFVSELHVERFGAVFEKAARRVFGKSRDPLGDAAHRALAGFAATGCVAFDVAAAALPEIVGAFACHHNAPRVTDYELLLAHSAEAAWIATEGNAFNHATDRVADVEALAAAQRALGRPMKDAVEVSTNGRVRQTAFRADPVARRFIDTAGGVVTRLVPGSFYEFITRDIDPATGALDLTFDSGNAQGIFAMTKAA</sequence>
<dbReference type="AlphaFoldDB" id="A0AA41Z5B5"/>
<comment type="similarity">
    <text evidence="5">Belongs to the 2-oxoadipate dioxygenase/decarboxylase family.</text>
</comment>
<evidence type="ECO:0000313" key="8">
    <source>
        <dbReference type="EMBL" id="MCW6533168.1"/>
    </source>
</evidence>
<evidence type="ECO:0000313" key="9">
    <source>
        <dbReference type="Proteomes" id="UP001165565"/>
    </source>
</evidence>
<proteinExistence type="inferred from homology"/>
<dbReference type="Pfam" id="PF07063">
    <property type="entry name" value="HGLS"/>
    <property type="match status" value="1"/>
</dbReference>
<dbReference type="SMART" id="SM01150">
    <property type="entry name" value="DUF1338"/>
    <property type="match status" value="1"/>
</dbReference>
<dbReference type="CDD" id="cd16349">
    <property type="entry name" value="VOC_like"/>
    <property type="match status" value="1"/>
</dbReference>
<evidence type="ECO:0000256" key="2">
    <source>
        <dbReference type="ARBA" id="ARBA00022964"/>
    </source>
</evidence>
<dbReference type="Proteomes" id="UP001165565">
    <property type="component" value="Unassembled WGS sequence"/>
</dbReference>
<keyword evidence="9" id="KW-1185">Reference proteome</keyword>
<evidence type="ECO:0000256" key="6">
    <source>
        <dbReference type="ARBA" id="ARBA00035023"/>
    </source>
</evidence>
<keyword evidence="2" id="KW-0223">Dioxygenase</keyword>